<evidence type="ECO:0000313" key="5">
    <source>
        <dbReference type="Proteomes" id="UP000027746"/>
    </source>
</evidence>
<protein>
    <submittedName>
        <fullName evidence="4">Penicillin amidase</fullName>
    </submittedName>
</protein>
<dbReference type="PANTHER" id="PTHR34218:SF4">
    <property type="entry name" value="ACYL-HOMOSERINE LACTONE ACYLASE QUIP"/>
    <property type="match status" value="1"/>
</dbReference>
<evidence type="ECO:0000256" key="3">
    <source>
        <dbReference type="SAM" id="MobiDB-lite"/>
    </source>
</evidence>
<dbReference type="PIRSF" id="PIRSF001227">
    <property type="entry name" value="Pen_acylase"/>
    <property type="match status" value="1"/>
</dbReference>
<keyword evidence="2" id="KW-0106">Calcium</keyword>
<dbReference type="SUPFAM" id="SSF56235">
    <property type="entry name" value="N-terminal nucleophile aminohydrolases (Ntn hydrolases)"/>
    <property type="match status" value="1"/>
</dbReference>
<dbReference type="GO" id="GO:0046872">
    <property type="term" value="F:metal ion binding"/>
    <property type="evidence" value="ECO:0007669"/>
    <property type="project" value="UniProtKB-KW"/>
</dbReference>
<dbReference type="GO" id="GO:0017000">
    <property type="term" value="P:antibiotic biosynthetic process"/>
    <property type="evidence" value="ECO:0007669"/>
    <property type="project" value="InterPro"/>
</dbReference>
<dbReference type="PROSITE" id="PS51257">
    <property type="entry name" value="PROKAR_LIPOPROTEIN"/>
    <property type="match status" value="1"/>
</dbReference>
<dbReference type="PANTHER" id="PTHR34218">
    <property type="entry name" value="PEPTIDASE S45 PENICILLIN AMIDASE"/>
    <property type="match status" value="1"/>
</dbReference>
<dbReference type="Proteomes" id="UP000027746">
    <property type="component" value="Unassembled WGS sequence"/>
</dbReference>
<dbReference type="Gene3D" id="3.60.20.10">
    <property type="entry name" value="Glutamine Phosphoribosylpyrophosphate, subunit 1, domain 1"/>
    <property type="match status" value="1"/>
</dbReference>
<feature type="compositionally biased region" description="Basic and acidic residues" evidence="3">
    <location>
        <begin position="630"/>
        <end position="644"/>
    </location>
</feature>
<organism evidence="4 5">
    <name type="scientific">Pseudosulfitobacter pseudonitzschiae</name>
    <dbReference type="NCBI Taxonomy" id="1402135"/>
    <lineage>
        <taxon>Bacteria</taxon>
        <taxon>Pseudomonadati</taxon>
        <taxon>Pseudomonadota</taxon>
        <taxon>Alphaproteobacteria</taxon>
        <taxon>Rhodobacterales</taxon>
        <taxon>Roseobacteraceae</taxon>
        <taxon>Pseudosulfitobacter</taxon>
    </lineage>
</organism>
<dbReference type="InterPro" id="IPR023343">
    <property type="entry name" value="Penicillin_amidase_dom1"/>
</dbReference>
<dbReference type="AlphaFoldDB" id="A0A073IYE8"/>
<feature type="region of interest" description="Disordered" evidence="3">
    <location>
        <begin position="620"/>
        <end position="644"/>
    </location>
</feature>
<dbReference type="OrthoDB" id="9760084at2"/>
<evidence type="ECO:0000313" key="4">
    <source>
        <dbReference type="EMBL" id="KEJ94471.1"/>
    </source>
</evidence>
<dbReference type="EMBL" id="JAMD01000013">
    <property type="protein sequence ID" value="KEJ94471.1"/>
    <property type="molecule type" value="Genomic_DNA"/>
</dbReference>
<evidence type="ECO:0000256" key="2">
    <source>
        <dbReference type="PIRSR" id="PIRSR001227-2"/>
    </source>
</evidence>
<dbReference type="GeneID" id="68872012"/>
<name>A0A073IYE8_9RHOB</name>
<dbReference type="InterPro" id="IPR029055">
    <property type="entry name" value="Ntn_hydrolases_N"/>
</dbReference>
<reference evidence="4 5" key="1">
    <citation type="submission" date="2014-01" db="EMBL/GenBank/DDBJ databases">
        <title>Sulfitobacter sp. H3 (MCCC 1A00686) Genome Sequencing.</title>
        <authorList>
            <person name="Lai Q."/>
            <person name="Hong Z."/>
        </authorList>
    </citation>
    <scope>NUCLEOTIDE SEQUENCE [LARGE SCALE GENOMIC DNA]</scope>
    <source>
        <strain evidence="4 5">H3</strain>
    </source>
</reference>
<dbReference type="InterPro" id="IPR043147">
    <property type="entry name" value="Penicillin_amidase_A-knob"/>
</dbReference>
<keyword evidence="2" id="KW-0479">Metal-binding</keyword>
<dbReference type="Pfam" id="PF01804">
    <property type="entry name" value="Penicil_amidase"/>
    <property type="match status" value="3"/>
</dbReference>
<keyword evidence="5" id="KW-1185">Reference proteome</keyword>
<dbReference type="RefSeq" id="WP_037929588.1">
    <property type="nucleotide sequence ID" value="NZ_CP054602.1"/>
</dbReference>
<comment type="cofactor">
    <cofactor evidence="2">
        <name>Ca(2+)</name>
        <dbReference type="ChEBI" id="CHEBI:29108"/>
    </cofactor>
    <text evidence="2">Binds 1 Ca(2+) ion per dimer.</text>
</comment>
<comment type="caution">
    <text evidence="4">The sequence shown here is derived from an EMBL/GenBank/DDBJ whole genome shotgun (WGS) entry which is preliminary data.</text>
</comment>
<dbReference type="Gene3D" id="1.10.439.10">
    <property type="entry name" value="Penicillin Amidohydrolase, domain 1"/>
    <property type="match status" value="1"/>
</dbReference>
<comment type="similarity">
    <text evidence="1">Belongs to the peptidase S45 family.</text>
</comment>
<gene>
    <name evidence="4" type="ORF">SUH3_06420</name>
</gene>
<sequence length="644" mass="70556">MKRLFNILLYTFLAACAAGLAVSGTVYFLLRASVPDYDEDFSVAGIDSPVDILRDSSALPHITAGSAEDVYFAIGFVHAQDRLGQLLRARRATKDLLPLEPTTEIDSSTSDALEAYAAGVNAWLGLVSEGGRGRGSPELLIADERMIAAWRPVDSLRIAHAFLSDLRPKSRQELSVSSDLRVPSDRPATPELFATPPEVSLNAWALSGDRTATGAPILAADIVGPLSLPSEWYLADLQLPTGAAIGATLPGVPFVVIGRNERVAWAFRSTSQNAVREPEAPTGRGAGDYLMMLDRLARSTDANNALSGTSEMLSAGMEVLAIDRETLARWPEREIERPASFRDARLAVLDDRQLIFSVEGAITVQRDTVSAAARALLPLMAKELWFVRSASGIEETRTERLRNEILDKLAQWNGDMDRYSQEPLVFWAWVSALQRRILQDEFPAAKEVWTRPNPDFLYAVLSGRDRSEVWCDIRPSARTETCEDQVRAALDDALGWLVDRYGSDPSDWSWGEAHTLNMQWSPIRPGGMVSDLLSLEAPTPGDPFTLMSTVFASDDDRPFVSDAGTNLQAVMSLSDESGSYFITPAGQSGHPLSRFYENLFPKWMQGEYIMMSTDLSLARGGAAGTSRLSPKSEDSSSTKEDRSQ</sequence>
<feature type="binding site" evidence="2">
    <location>
        <position position="173"/>
    </location>
    <ligand>
        <name>Ca(2+)</name>
        <dbReference type="ChEBI" id="CHEBI:29108"/>
    </ligand>
</feature>
<dbReference type="InterPro" id="IPR002692">
    <property type="entry name" value="S45"/>
</dbReference>
<dbReference type="GO" id="GO:0016811">
    <property type="term" value="F:hydrolase activity, acting on carbon-nitrogen (but not peptide) bonds, in linear amides"/>
    <property type="evidence" value="ECO:0007669"/>
    <property type="project" value="InterPro"/>
</dbReference>
<dbReference type="Gene3D" id="1.10.1400.10">
    <property type="match status" value="1"/>
</dbReference>
<dbReference type="InterPro" id="IPR014395">
    <property type="entry name" value="Pen/GL7ACA/AHL_acylase"/>
</dbReference>
<proteinExistence type="inferred from homology"/>
<evidence type="ECO:0000256" key="1">
    <source>
        <dbReference type="ARBA" id="ARBA00006586"/>
    </source>
</evidence>
<accession>A0A073IYE8</accession>